<protein>
    <submittedName>
        <fullName evidence="1">Bacteriocin immunity protein</fullName>
    </submittedName>
</protein>
<organism evidence="1 2">
    <name type="scientific">Weissella muntiaci</name>
    <dbReference type="NCBI Taxonomy" id="2508881"/>
    <lineage>
        <taxon>Bacteria</taxon>
        <taxon>Bacillati</taxon>
        <taxon>Bacillota</taxon>
        <taxon>Bacilli</taxon>
        <taxon>Lactobacillales</taxon>
        <taxon>Lactobacillaceae</taxon>
        <taxon>Weissella</taxon>
    </lineage>
</organism>
<keyword evidence="2" id="KW-1185">Reference proteome</keyword>
<dbReference type="InterPro" id="IPR015046">
    <property type="entry name" value="LciA_Immunity-like"/>
</dbReference>
<accession>A0A6C2C7N3</accession>
<dbReference type="OrthoDB" id="2242747at2"/>
<dbReference type="Proteomes" id="UP000371977">
    <property type="component" value="Unassembled WGS sequence"/>
</dbReference>
<dbReference type="Pfam" id="PF08951">
    <property type="entry name" value="EntA_Immun"/>
    <property type="match status" value="1"/>
</dbReference>
<proteinExistence type="predicted"/>
<comment type="caution">
    <text evidence="1">The sequence shown here is derived from an EMBL/GenBank/DDBJ whole genome shotgun (WGS) entry which is preliminary data.</text>
</comment>
<sequence>MGKLTKNETVFLNLLYDFILDPSITERERKIGVYAKQDIESGRYPVGVINQVMATFQQESLKVNLTASASEFYDKLGPILNKIAPLGTNRGSMLVNRSYLD</sequence>
<evidence type="ECO:0000313" key="2">
    <source>
        <dbReference type="Proteomes" id="UP000371977"/>
    </source>
</evidence>
<name>A0A6C2C7N3_9LACO</name>
<dbReference type="AlphaFoldDB" id="A0A6C2C7N3"/>
<dbReference type="EMBL" id="SDGZ01000014">
    <property type="protein sequence ID" value="TYC49586.1"/>
    <property type="molecule type" value="Genomic_DNA"/>
</dbReference>
<dbReference type="CDD" id="cd21059">
    <property type="entry name" value="LciA-like"/>
    <property type="match status" value="1"/>
</dbReference>
<reference evidence="1 2" key="1">
    <citation type="submission" date="2019-01" db="EMBL/GenBank/DDBJ databases">
        <title>Weissella sp. nov., a novel lactic acid bacterium isolated from animal feces.</title>
        <authorList>
            <person name="Wang L.-T."/>
        </authorList>
    </citation>
    <scope>NUCLEOTIDE SEQUENCE [LARGE SCALE GENOMIC DNA]</scope>
    <source>
        <strain evidence="1 2">8H-2</strain>
    </source>
</reference>
<dbReference type="GO" id="GO:0030153">
    <property type="term" value="P:bacteriocin immunity"/>
    <property type="evidence" value="ECO:0007669"/>
    <property type="project" value="InterPro"/>
</dbReference>
<gene>
    <name evidence="1" type="ORF">ESZ50_05425</name>
</gene>
<evidence type="ECO:0000313" key="1">
    <source>
        <dbReference type="EMBL" id="TYC49586.1"/>
    </source>
</evidence>